<feature type="transmembrane region" description="Helical" evidence="1">
    <location>
        <begin position="157"/>
        <end position="179"/>
    </location>
</feature>
<feature type="transmembrane region" description="Helical" evidence="1">
    <location>
        <begin position="6"/>
        <end position="29"/>
    </location>
</feature>
<keyword evidence="1" id="KW-1133">Transmembrane helix</keyword>
<feature type="transmembrane region" description="Helical" evidence="1">
    <location>
        <begin position="96"/>
        <end position="116"/>
    </location>
</feature>
<dbReference type="RefSeq" id="WP_341365621.1">
    <property type="nucleotide sequence ID" value="NZ_CP150951.2"/>
</dbReference>
<feature type="transmembrane region" description="Helical" evidence="1">
    <location>
        <begin position="66"/>
        <end position="84"/>
    </location>
</feature>
<dbReference type="Proteomes" id="UP001440612">
    <property type="component" value="Chromosome"/>
</dbReference>
<keyword evidence="3" id="KW-1185">Reference proteome</keyword>
<organism evidence="2 3">
    <name type="scientific">Yoonia phaeophyticola</name>
    <dbReference type="NCBI Taxonomy" id="3137369"/>
    <lineage>
        <taxon>Bacteria</taxon>
        <taxon>Pseudomonadati</taxon>
        <taxon>Pseudomonadota</taxon>
        <taxon>Alphaproteobacteria</taxon>
        <taxon>Rhodobacterales</taxon>
        <taxon>Paracoccaceae</taxon>
        <taxon>Yoonia</taxon>
    </lineage>
</organism>
<sequence length="402" mass="43267">MILAASVMVQIYLSGGALLGLLVLRRVIVRRDRWDPLNRRFLFCIRVSILLFTGRLAMTLTGVEAFRILVLLAAALIPLAAIVLTEGLLRRHAPGFVKASMGGAAVIFGVLALWYSGSIDPQRLIAQLAVQIAGFCMAGWMIITRDRASLSAGENTTVVRLGLSLLLFIPLAAGDFLLIYTGLPIQFSALGVLILCWLAIGLARAQLGHGATLASLGVMIAASAVFSAMISFLAGLDRNGALLCAAAFMTTLFVVAILNDARSLRAEEQSLGLLRHLATAEVKDPMRFLRDLQTHPRVDGAVIVSEDSLSELQDPVLDQIFAASPVLRRFDPPQLGPVAEDHIAYLFERYSATHVILARSRPRVLVALAMPSLSASPATELELQVVQRMAALIAAKEETQDG</sequence>
<name>A0ABZ2V0E5_9RHOB</name>
<keyword evidence="1" id="KW-0812">Transmembrane</keyword>
<keyword evidence="1" id="KW-0472">Membrane</keyword>
<protein>
    <submittedName>
        <fullName evidence="2">Uncharacterized protein</fullName>
    </submittedName>
</protein>
<feature type="transmembrane region" description="Helical" evidence="1">
    <location>
        <begin position="41"/>
        <end position="60"/>
    </location>
</feature>
<feature type="transmembrane region" description="Helical" evidence="1">
    <location>
        <begin position="128"/>
        <end position="145"/>
    </location>
</feature>
<proteinExistence type="predicted"/>
<gene>
    <name evidence="2" type="ORF">AABB29_11245</name>
</gene>
<reference evidence="3" key="1">
    <citation type="submission" date="2024-04" db="EMBL/GenBank/DDBJ databases">
        <title>Phylogenomic analyses of a clade within the roseobacter group suggest taxonomic reassignments of species of the genera Aestuariivita, Citreicella, Loktanella, Nautella, Pelagibaca, Ruegeria, Thalassobius, Thiobacimonas and Tropicibacter, and the proposal o.</title>
        <authorList>
            <person name="Jeon C.O."/>
        </authorList>
    </citation>
    <scope>NUCLEOTIDE SEQUENCE [LARGE SCALE GENOMIC DNA]</scope>
    <source>
        <strain evidence="3">BS5-3</strain>
    </source>
</reference>
<feature type="transmembrane region" description="Helical" evidence="1">
    <location>
        <begin position="185"/>
        <end position="203"/>
    </location>
</feature>
<evidence type="ECO:0000256" key="1">
    <source>
        <dbReference type="SAM" id="Phobius"/>
    </source>
</evidence>
<dbReference type="EMBL" id="CP150951">
    <property type="protein sequence ID" value="WZC47501.1"/>
    <property type="molecule type" value="Genomic_DNA"/>
</dbReference>
<evidence type="ECO:0000313" key="3">
    <source>
        <dbReference type="Proteomes" id="UP001440612"/>
    </source>
</evidence>
<accession>A0ABZ2V0E5</accession>
<feature type="transmembrane region" description="Helical" evidence="1">
    <location>
        <begin position="210"/>
        <end position="234"/>
    </location>
</feature>
<evidence type="ECO:0000313" key="2">
    <source>
        <dbReference type="EMBL" id="WZC47501.1"/>
    </source>
</evidence>
<feature type="transmembrane region" description="Helical" evidence="1">
    <location>
        <begin position="240"/>
        <end position="258"/>
    </location>
</feature>